<name>A0A238H2V1_9BURK</name>
<evidence type="ECO:0000313" key="2">
    <source>
        <dbReference type="EMBL" id="SMF99403.1"/>
    </source>
</evidence>
<reference evidence="2 3" key="1">
    <citation type="submission" date="2017-04" db="EMBL/GenBank/DDBJ databases">
        <authorList>
            <person name="Afonso C.L."/>
            <person name="Miller P.J."/>
            <person name="Scott M.A."/>
            <person name="Spackman E."/>
            <person name="Goraichik I."/>
            <person name="Dimitrov K.M."/>
            <person name="Suarez D.L."/>
            <person name="Swayne D.E."/>
        </authorList>
    </citation>
    <scope>NUCLEOTIDE SEQUENCE [LARGE SCALE GENOMIC DNA]</scope>
    <source>
        <strain evidence="2">LMG 28154</strain>
    </source>
</reference>
<accession>A0A238H2V1</accession>
<sequence>MFRSTAEGETSHARRYLEYLETVGDPATDLLFGALRLRHDGACDVSPRRQSGGTMRLVT</sequence>
<gene>
    <name evidence="2" type="ORF">BSIN_0133</name>
</gene>
<organism evidence="2 3">
    <name type="scientific">Burkholderia singularis</name>
    <dbReference type="NCBI Taxonomy" id="1503053"/>
    <lineage>
        <taxon>Bacteria</taxon>
        <taxon>Pseudomonadati</taxon>
        <taxon>Pseudomonadota</taxon>
        <taxon>Betaproteobacteria</taxon>
        <taxon>Burkholderiales</taxon>
        <taxon>Burkholderiaceae</taxon>
        <taxon>Burkholderia</taxon>
        <taxon>pseudomallei group</taxon>
    </lineage>
</organism>
<dbReference type="PROSITE" id="PS50905">
    <property type="entry name" value="FERRITIN_LIKE"/>
    <property type="match status" value="1"/>
</dbReference>
<dbReference type="EMBL" id="FXAN01000040">
    <property type="protein sequence ID" value="SMF99403.1"/>
    <property type="molecule type" value="Genomic_DNA"/>
</dbReference>
<feature type="domain" description="Ferritin-like diiron" evidence="1">
    <location>
        <begin position="1"/>
        <end position="59"/>
    </location>
</feature>
<dbReference type="Proteomes" id="UP000198460">
    <property type="component" value="Unassembled WGS sequence"/>
</dbReference>
<dbReference type="InterPro" id="IPR009040">
    <property type="entry name" value="Ferritin-like_diiron"/>
</dbReference>
<dbReference type="AlphaFoldDB" id="A0A238H2V1"/>
<evidence type="ECO:0000313" key="3">
    <source>
        <dbReference type="Proteomes" id="UP000198460"/>
    </source>
</evidence>
<protein>
    <recommendedName>
        <fullName evidence="1">Ferritin-like diiron domain-containing protein</fullName>
    </recommendedName>
</protein>
<proteinExistence type="predicted"/>
<evidence type="ECO:0000259" key="1">
    <source>
        <dbReference type="PROSITE" id="PS50905"/>
    </source>
</evidence>